<evidence type="ECO:0000313" key="3">
    <source>
        <dbReference type="Proteomes" id="UP001205337"/>
    </source>
</evidence>
<protein>
    <submittedName>
        <fullName evidence="2">HNH endonuclease</fullName>
    </submittedName>
</protein>
<feature type="domain" description="HNH" evidence="1">
    <location>
        <begin position="1"/>
        <end position="42"/>
    </location>
</feature>
<evidence type="ECO:0000313" key="2">
    <source>
        <dbReference type="EMBL" id="MCS0500336.1"/>
    </source>
</evidence>
<keyword evidence="2" id="KW-0255">Endonuclease</keyword>
<organism evidence="2 3">
    <name type="scientific">Protaetiibacter mangrovi</name>
    <dbReference type="NCBI Taxonomy" id="2970926"/>
    <lineage>
        <taxon>Bacteria</taxon>
        <taxon>Bacillati</taxon>
        <taxon>Actinomycetota</taxon>
        <taxon>Actinomycetes</taxon>
        <taxon>Micrococcales</taxon>
        <taxon>Microbacteriaceae</taxon>
        <taxon>Protaetiibacter</taxon>
    </lineage>
</organism>
<dbReference type="Proteomes" id="UP001205337">
    <property type="component" value="Unassembled WGS sequence"/>
</dbReference>
<dbReference type="RefSeq" id="WP_258799485.1">
    <property type="nucleotide sequence ID" value="NZ_JANTHX010000008.1"/>
</dbReference>
<accession>A0ABT1ZI07</accession>
<dbReference type="EMBL" id="JANTHX010000008">
    <property type="protein sequence ID" value="MCS0500336.1"/>
    <property type="molecule type" value="Genomic_DNA"/>
</dbReference>
<dbReference type="InterPro" id="IPR002711">
    <property type="entry name" value="HNH"/>
</dbReference>
<keyword evidence="3" id="KW-1185">Reference proteome</keyword>
<sequence length="83" mass="9678">MCGRPPAWCEAHHIDHWDEHDGRTDIDSGVLLCRFCHLSIHNNRWRIRRDGGDYLLEKPDRDGTLRHTRLPSRSPALERLLAG</sequence>
<dbReference type="InterPro" id="IPR003615">
    <property type="entry name" value="HNH_nuc"/>
</dbReference>
<dbReference type="GO" id="GO:0004519">
    <property type="term" value="F:endonuclease activity"/>
    <property type="evidence" value="ECO:0007669"/>
    <property type="project" value="UniProtKB-KW"/>
</dbReference>
<name>A0ABT1ZI07_9MICO</name>
<gene>
    <name evidence="2" type="ORF">NUH29_12345</name>
</gene>
<evidence type="ECO:0000259" key="1">
    <source>
        <dbReference type="Pfam" id="PF01844"/>
    </source>
</evidence>
<comment type="caution">
    <text evidence="2">The sequence shown here is derived from an EMBL/GenBank/DDBJ whole genome shotgun (WGS) entry which is preliminary data.</text>
</comment>
<dbReference type="CDD" id="cd00085">
    <property type="entry name" value="HNHc"/>
    <property type="match status" value="1"/>
</dbReference>
<keyword evidence="2" id="KW-0540">Nuclease</keyword>
<keyword evidence="2" id="KW-0378">Hydrolase</keyword>
<dbReference type="Pfam" id="PF01844">
    <property type="entry name" value="HNH"/>
    <property type="match status" value="1"/>
</dbReference>
<reference evidence="2 3" key="1">
    <citation type="submission" date="2022-08" db="EMBL/GenBank/DDBJ databases">
        <authorList>
            <person name="Li F."/>
        </authorList>
    </citation>
    <scope>NUCLEOTIDE SEQUENCE [LARGE SCALE GENOMIC DNA]</scope>
    <source>
        <strain evidence="2 3">10F1B-8-1</strain>
    </source>
</reference>
<proteinExistence type="predicted"/>